<reference evidence="1" key="1">
    <citation type="submission" date="2014-09" db="EMBL/GenBank/DDBJ databases">
        <authorList>
            <person name="Magalhaes I.L.F."/>
            <person name="Oliveira U."/>
            <person name="Santos F.R."/>
            <person name="Vidigal T.H.D.A."/>
            <person name="Brescovit A.D."/>
            <person name="Santos A.J."/>
        </authorList>
    </citation>
    <scope>NUCLEOTIDE SEQUENCE</scope>
    <source>
        <tissue evidence="1">Shoot tissue taken approximately 20 cm above the soil surface</tissue>
    </source>
</reference>
<dbReference type="EMBL" id="GBRH01277743">
    <property type="protein sequence ID" value="JAD20152.1"/>
    <property type="molecule type" value="Transcribed_RNA"/>
</dbReference>
<organism evidence="1">
    <name type="scientific">Arundo donax</name>
    <name type="common">Giant reed</name>
    <name type="synonym">Donax arundinaceus</name>
    <dbReference type="NCBI Taxonomy" id="35708"/>
    <lineage>
        <taxon>Eukaryota</taxon>
        <taxon>Viridiplantae</taxon>
        <taxon>Streptophyta</taxon>
        <taxon>Embryophyta</taxon>
        <taxon>Tracheophyta</taxon>
        <taxon>Spermatophyta</taxon>
        <taxon>Magnoliopsida</taxon>
        <taxon>Liliopsida</taxon>
        <taxon>Poales</taxon>
        <taxon>Poaceae</taxon>
        <taxon>PACMAD clade</taxon>
        <taxon>Arundinoideae</taxon>
        <taxon>Arundineae</taxon>
        <taxon>Arundo</taxon>
    </lineage>
</organism>
<name>A0A0A8Y9W4_ARUDO</name>
<proteinExistence type="predicted"/>
<protein>
    <submittedName>
        <fullName evidence="1">Uncharacterized protein</fullName>
    </submittedName>
</protein>
<dbReference type="AlphaFoldDB" id="A0A0A8Y9W4"/>
<accession>A0A0A8Y9W4</accession>
<evidence type="ECO:0000313" key="1">
    <source>
        <dbReference type="EMBL" id="JAD20152.1"/>
    </source>
</evidence>
<sequence>MEPLLSPGEASSIISPPLP</sequence>
<reference evidence="1" key="2">
    <citation type="journal article" date="2015" name="Data Brief">
        <title>Shoot transcriptome of the giant reed, Arundo donax.</title>
        <authorList>
            <person name="Barrero R.A."/>
            <person name="Guerrero F.D."/>
            <person name="Moolhuijzen P."/>
            <person name="Goolsby J.A."/>
            <person name="Tidwell J."/>
            <person name="Bellgard S.E."/>
            <person name="Bellgard M.I."/>
        </authorList>
    </citation>
    <scope>NUCLEOTIDE SEQUENCE</scope>
    <source>
        <tissue evidence="1">Shoot tissue taken approximately 20 cm above the soil surface</tissue>
    </source>
</reference>